<accession>A0A1X0DR99</accession>
<evidence type="ECO:0000313" key="10">
    <source>
        <dbReference type="EMBL" id="ORA74867.1"/>
    </source>
</evidence>
<comment type="cofactor">
    <cofactor evidence="1 8">
        <name>Mg(2+)</name>
        <dbReference type="ChEBI" id="CHEBI:18420"/>
    </cofactor>
</comment>
<proteinExistence type="inferred from homology"/>
<evidence type="ECO:0000259" key="9">
    <source>
        <dbReference type="Pfam" id="PF01850"/>
    </source>
</evidence>
<evidence type="ECO:0000256" key="8">
    <source>
        <dbReference type="HAMAP-Rule" id="MF_00265"/>
    </source>
</evidence>
<dbReference type="GO" id="GO:0000287">
    <property type="term" value="F:magnesium ion binding"/>
    <property type="evidence" value="ECO:0007669"/>
    <property type="project" value="UniProtKB-UniRule"/>
</dbReference>
<feature type="binding site" evidence="8">
    <location>
        <position position="6"/>
    </location>
    <ligand>
        <name>Mg(2+)</name>
        <dbReference type="ChEBI" id="CHEBI:18420"/>
    </ligand>
</feature>
<dbReference type="InterPro" id="IPR029060">
    <property type="entry name" value="PIN-like_dom_sf"/>
</dbReference>
<evidence type="ECO:0000256" key="2">
    <source>
        <dbReference type="ARBA" id="ARBA00022649"/>
    </source>
</evidence>
<dbReference type="EC" id="3.1.-.-" evidence="8"/>
<dbReference type="SUPFAM" id="SSF88723">
    <property type="entry name" value="PIN domain-like"/>
    <property type="match status" value="1"/>
</dbReference>
<comment type="function">
    <text evidence="8">Toxic component of a toxin-antitoxin (TA) system. An RNase.</text>
</comment>
<evidence type="ECO:0000256" key="3">
    <source>
        <dbReference type="ARBA" id="ARBA00022722"/>
    </source>
</evidence>
<dbReference type="GO" id="GO:0090729">
    <property type="term" value="F:toxin activity"/>
    <property type="evidence" value="ECO:0007669"/>
    <property type="project" value="UniProtKB-KW"/>
</dbReference>
<keyword evidence="6 8" id="KW-0460">Magnesium</keyword>
<evidence type="ECO:0000256" key="6">
    <source>
        <dbReference type="ARBA" id="ARBA00022842"/>
    </source>
</evidence>
<comment type="caution">
    <text evidence="10">The sequence shown here is derived from an EMBL/GenBank/DDBJ whole genome shotgun (WGS) entry which is preliminary data.</text>
</comment>
<name>A0A1X0DR99_MYCHE</name>
<gene>
    <name evidence="8" type="primary">vapC</name>
    <name evidence="10" type="ORF">BST25_06980</name>
</gene>
<dbReference type="Gene3D" id="3.40.50.1010">
    <property type="entry name" value="5'-nuclease"/>
    <property type="match status" value="1"/>
</dbReference>
<organism evidence="10 11">
    <name type="scientific">Mycobacterium heidelbergense</name>
    <dbReference type="NCBI Taxonomy" id="53376"/>
    <lineage>
        <taxon>Bacteria</taxon>
        <taxon>Bacillati</taxon>
        <taxon>Actinomycetota</taxon>
        <taxon>Actinomycetes</taxon>
        <taxon>Mycobacteriales</taxon>
        <taxon>Mycobacteriaceae</taxon>
        <taxon>Mycobacterium</taxon>
        <taxon>Mycobacterium simiae complex</taxon>
    </lineage>
</organism>
<dbReference type="PANTHER" id="PTHR33653:SF1">
    <property type="entry name" value="RIBONUCLEASE VAPC2"/>
    <property type="match status" value="1"/>
</dbReference>
<dbReference type="InterPro" id="IPR022907">
    <property type="entry name" value="VapC_family"/>
</dbReference>
<protein>
    <recommendedName>
        <fullName evidence="8">Ribonuclease VapC</fullName>
        <shortName evidence="8">RNase VapC</shortName>
        <ecNumber evidence="8">3.1.-.-</ecNumber>
    </recommendedName>
    <alternativeName>
        <fullName evidence="8">Toxin VapC</fullName>
    </alternativeName>
</protein>
<dbReference type="GO" id="GO:0016787">
    <property type="term" value="F:hydrolase activity"/>
    <property type="evidence" value="ECO:0007669"/>
    <property type="project" value="UniProtKB-KW"/>
</dbReference>
<dbReference type="PANTHER" id="PTHR33653">
    <property type="entry name" value="RIBONUCLEASE VAPC2"/>
    <property type="match status" value="1"/>
</dbReference>
<evidence type="ECO:0000256" key="5">
    <source>
        <dbReference type="ARBA" id="ARBA00022801"/>
    </source>
</evidence>
<dbReference type="Pfam" id="PF01850">
    <property type="entry name" value="PIN"/>
    <property type="match status" value="1"/>
</dbReference>
<feature type="domain" description="PIN" evidence="9">
    <location>
        <begin position="3"/>
        <end position="122"/>
    </location>
</feature>
<keyword evidence="5 8" id="KW-0378">Hydrolase</keyword>
<evidence type="ECO:0000313" key="11">
    <source>
        <dbReference type="Proteomes" id="UP000192566"/>
    </source>
</evidence>
<dbReference type="Proteomes" id="UP000192566">
    <property type="component" value="Unassembled WGS sequence"/>
</dbReference>
<evidence type="ECO:0000256" key="4">
    <source>
        <dbReference type="ARBA" id="ARBA00022723"/>
    </source>
</evidence>
<dbReference type="CDD" id="cd18746">
    <property type="entry name" value="PIN_VapC4-5_FitB-like"/>
    <property type="match status" value="1"/>
</dbReference>
<dbReference type="HAMAP" id="MF_00265">
    <property type="entry name" value="VapC_Nob1"/>
    <property type="match status" value="1"/>
</dbReference>
<dbReference type="OrthoDB" id="9804823at2"/>
<keyword evidence="3 8" id="KW-0540">Nuclease</keyword>
<reference evidence="10 11" key="1">
    <citation type="submission" date="2017-02" db="EMBL/GenBank/DDBJ databases">
        <title>The new phylogeny of genus Mycobacterium.</title>
        <authorList>
            <person name="Tortoli E."/>
            <person name="Trovato A."/>
            <person name="Cirillo D.M."/>
        </authorList>
    </citation>
    <scope>NUCLEOTIDE SEQUENCE [LARGE SCALE GENOMIC DNA]</scope>
    <source>
        <strain evidence="10 11">DSM 44471</strain>
    </source>
</reference>
<keyword evidence="8" id="KW-0800">Toxin</keyword>
<dbReference type="GO" id="GO:0004540">
    <property type="term" value="F:RNA nuclease activity"/>
    <property type="evidence" value="ECO:0007669"/>
    <property type="project" value="InterPro"/>
</dbReference>
<dbReference type="STRING" id="53376.BST25_06980"/>
<dbReference type="AlphaFoldDB" id="A0A1X0DR99"/>
<comment type="similarity">
    <text evidence="7 8">Belongs to the PINc/VapC protein family.</text>
</comment>
<dbReference type="InterPro" id="IPR050556">
    <property type="entry name" value="Type_II_TA_system_RNase"/>
</dbReference>
<feature type="binding site" evidence="8">
    <location>
        <position position="104"/>
    </location>
    <ligand>
        <name>Mg(2+)</name>
        <dbReference type="ChEBI" id="CHEBI:18420"/>
    </ligand>
</feature>
<keyword evidence="2 8" id="KW-1277">Toxin-antitoxin system</keyword>
<evidence type="ECO:0000256" key="1">
    <source>
        <dbReference type="ARBA" id="ARBA00001946"/>
    </source>
</evidence>
<sequence length="139" mass="15546">MRYLLDTNVISELRKRAGAADRHVLGWAAGQDVEDLFLSVVSVMELELGITRIERRDSRQGEALRAWFERAVIGDLADRILPITLAVARRTAAMHVPDPRPDRDAYIAATAQVHGLTVVTRNVADFVPMGVAFLNPWER</sequence>
<keyword evidence="11" id="KW-1185">Reference proteome</keyword>
<dbReference type="InterPro" id="IPR002716">
    <property type="entry name" value="PIN_dom"/>
</dbReference>
<keyword evidence="4 8" id="KW-0479">Metal-binding</keyword>
<evidence type="ECO:0000256" key="7">
    <source>
        <dbReference type="ARBA" id="ARBA00038093"/>
    </source>
</evidence>
<dbReference type="EMBL" id="MVHR01000007">
    <property type="protein sequence ID" value="ORA74867.1"/>
    <property type="molecule type" value="Genomic_DNA"/>
</dbReference>